<evidence type="ECO:0000256" key="4">
    <source>
        <dbReference type="PIRNR" id="PIRNR002070"/>
    </source>
</evidence>
<feature type="region of interest" description="Disordered" evidence="5">
    <location>
        <begin position="118"/>
        <end position="161"/>
    </location>
</feature>
<comment type="subunit">
    <text evidence="3">Homotetramer.</text>
</comment>
<evidence type="ECO:0000256" key="5">
    <source>
        <dbReference type="SAM" id="MobiDB-lite"/>
    </source>
</evidence>
<dbReference type="PIRSF" id="PIRSF002070">
    <property type="entry name" value="SSB"/>
    <property type="match status" value="1"/>
</dbReference>
<dbReference type="CDD" id="cd04496">
    <property type="entry name" value="SSB_OBF"/>
    <property type="match status" value="1"/>
</dbReference>
<dbReference type="GO" id="GO:0003677">
    <property type="term" value="F:DNA binding"/>
    <property type="evidence" value="ECO:0007669"/>
    <property type="project" value="UniProtKB-KW"/>
</dbReference>
<dbReference type="SUPFAM" id="SSF50249">
    <property type="entry name" value="Nucleic acid-binding proteins"/>
    <property type="match status" value="1"/>
</dbReference>
<feature type="compositionally biased region" description="Polar residues" evidence="5">
    <location>
        <begin position="133"/>
        <end position="145"/>
    </location>
</feature>
<gene>
    <name evidence="6" type="primary">ssb</name>
    <name evidence="6" type="ORF">NQF87_03420</name>
</gene>
<dbReference type="RefSeq" id="WP_266126996.1">
    <property type="nucleotide sequence ID" value="NZ_JANIDV010000001.1"/>
</dbReference>
<evidence type="ECO:0000256" key="1">
    <source>
        <dbReference type="ARBA" id="ARBA00023125"/>
    </source>
</evidence>
<name>A0ABT3WA93_9PROT</name>
<dbReference type="InterPro" id="IPR000424">
    <property type="entry name" value="Primosome_PriB/ssb"/>
</dbReference>
<dbReference type="HAMAP" id="MF_00984">
    <property type="entry name" value="SSB"/>
    <property type="match status" value="1"/>
</dbReference>
<keyword evidence="3" id="KW-0235">DNA replication</keyword>
<evidence type="ECO:0000256" key="2">
    <source>
        <dbReference type="ARBA" id="ARBA00023172"/>
    </source>
</evidence>
<dbReference type="EMBL" id="JANIDV010000001">
    <property type="protein sequence ID" value="MCX5616025.1"/>
    <property type="molecule type" value="Genomic_DNA"/>
</dbReference>
<dbReference type="NCBIfam" id="TIGR00621">
    <property type="entry name" value="ssb"/>
    <property type="match status" value="1"/>
</dbReference>
<feature type="compositionally biased region" description="Low complexity" evidence="5">
    <location>
        <begin position="118"/>
        <end position="132"/>
    </location>
</feature>
<evidence type="ECO:0000313" key="6">
    <source>
        <dbReference type="EMBL" id="MCX5616025.1"/>
    </source>
</evidence>
<accession>A0ABT3WA93</accession>
<dbReference type="PANTHER" id="PTHR10302">
    <property type="entry name" value="SINGLE-STRANDED DNA-BINDING PROTEIN"/>
    <property type="match status" value="1"/>
</dbReference>
<feature type="DNA-binding region" evidence="3">
    <location>
        <begin position="54"/>
        <end position="60"/>
    </location>
</feature>
<proteinExistence type="inferred from homology"/>
<organism evidence="6 7">
    <name type="scientific">Bombella dulcis</name>
    <dbReference type="NCBI Taxonomy" id="2967339"/>
    <lineage>
        <taxon>Bacteria</taxon>
        <taxon>Pseudomonadati</taxon>
        <taxon>Pseudomonadota</taxon>
        <taxon>Alphaproteobacteria</taxon>
        <taxon>Acetobacterales</taxon>
        <taxon>Acetobacteraceae</taxon>
        <taxon>Bombella</taxon>
    </lineage>
</organism>
<evidence type="ECO:0000256" key="3">
    <source>
        <dbReference type="HAMAP-Rule" id="MF_00984"/>
    </source>
</evidence>
<keyword evidence="7" id="KW-1185">Reference proteome</keyword>
<keyword evidence="1 3" id="KW-0238">DNA-binding</keyword>
<dbReference type="PROSITE" id="PS50935">
    <property type="entry name" value="SSB"/>
    <property type="match status" value="1"/>
</dbReference>
<dbReference type="Pfam" id="PF00436">
    <property type="entry name" value="SSB"/>
    <property type="match status" value="1"/>
</dbReference>
<reference evidence="6" key="1">
    <citation type="submission" date="2022-07" db="EMBL/GenBank/DDBJ databases">
        <title>Bombella genomes.</title>
        <authorList>
            <person name="Harer L."/>
            <person name="Styblova S."/>
            <person name="Ehrmann M."/>
        </authorList>
    </citation>
    <scope>NUCLEOTIDE SEQUENCE</scope>
    <source>
        <strain evidence="6">TMW 2.2559</strain>
    </source>
</reference>
<protein>
    <recommendedName>
        <fullName evidence="3 4">Single-stranded DNA-binding protein</fullName>
        <shortName evidence="3">SSB</shortName>
    </recommendedName>
</protein>
<dbReference type="InterPro" id="IPR012340">
    <property type="entry name" value="NA-bd_OB-fold"/>
</dbReference>
<keyword evidence="3" id="KW-0234">DNA repair</keyword>
<comment type="caution">
    <text evidence="6">The sequence shown here is derived from an EMBL/GenBank/DDBJ whole genome shotgun (WGS) entry which is preliminary data.</text>
</comment>
<dbReference type="PANTHER" id="PTHR10302:SF27">
    <property type="entry name" value="SINGLE-STRANDED DNA-BINDING PROTEIN"/>
    <property type="match status" value="1"/>
</dbReference>
<dbReference type="InterPro" id="IPR011344">
    <property type="entry name" value="ssDNA-bd"/>
</dbReference>
<dbReference type="Proteomes" id="UP001165633">
    <property type="component" value="Unassembled WGS sequence"/>
</dbReference>
<sequence length="161" mass="18015">MSNGVNKVILVGNLGRDPEVRDTQSGSKIANLAIATNETWVDRNTGEKKSRAEWHRVVIFNERLVDAASRYLSKGRKVYVEGELRTRKWKDQQGVDKYTTEVVLSKFGGTLVFLDGQDQAQQQDQPAQSTSQNNTQRYQTGTSMSDAAGYGEPPMDDEIPF</sequence>
<feature type="short sequence motif" description="Important for interaction with partner proteins" evidence="3">
    <location>
        <begin position="156"/>
        <end position="161"/>
    </location>
</feature>
<evidence type="ECO:0000313" key="7">
    <source>
        <dbReference type="Proteomes" id="UP001165633"/>
    </source>
</evidence>
<dbReference type="Gene3D" id="2.40.50.140">
    <property type="entry name" value="Nucleic acid-binding proteins"/>
    <property type="match status" value="1"/>
</dbReference>
<comment type="function">
    <text evidence="3">Plays an important role in DNA replication, recombination and repair. Binds to ssDNA and to an array of partner proteins to recruit them to their sites of action during DNA metabolism.</text>
</comment>
<keyword evidence="3" id="KW-0227">DNA damage</keyword>
<keyword evidence="2 3" id="KW-0233">DNA recombination</keyword>